<evidence type="ECO:0000313" key="2">
    <source>
        <dbReference type="EMBL" id="TGA84578.1"/>
    </source>
</evidence>
<dbReference type="EMBL" id="SRID01000598">
    <property type="protein sequence ID" value="TGA84578.1"/>
    <property type="molecule type" value="Genomic_DNA"/>
</dbReference>
<dbReference type="Pfam" id="PF14065">
    <property type="entry name" value="Pvc16_N"/>
    <property type="match status" value="1"/>
</dbReference>
<feature type="domain" description="Pvc16 N-terminal" evidence="1">
    <location>
        <begin position="29"/>
        <end position="201"/>
    </location>
</feature>
<keyword evidence="3" id="KW-1185">Reference proteome</keyword>
<name>A0A4Z0FRS9_9ACTN</name>
<protein>
    <submittedName>
        <fullName evidence="2">DUF4255 domain-containing protein</fullName>
    </submittedName>
</protein>
<evidence type="ECO:0000259" key="1">
    <source>
        <dbReference type="Pfam" id="PF14065"/>
    </source>
</evidence>
<accession>A0A4Z0FRS9</accession>
<gene>
    <name evidence="2" type="ORF">E4099_31345</name>
</gene>
<dbReference type="AlphaFoldDB" id="A0A4Z0FRS9"/>
<dbReference type="Proteomes" id="UP000297948">
    <property type="component" value="Unassembled WGS sequence"/>
</dbReference>
<sequence length="335" mass="36001">MSTLPPPVTIDMVDFSLARLMATAPALDTAYLSLGAPKANPPNSPLINLFLYRLREDVQRRHSGTVHLGGRESDHPRRVDPPRYAELGYMVSITSTAADERAPVLLSTVRDSYPPLDTHTLFQSLLTLFAPVDQLPLYLPPESGGRAYRYGLSALLRLNQPSEDARSAGEMWTALQVPPRPFLDLSVTIPLLPAQSTITTGTWVKAVAFDITPHTTGDAPKETTTLTASQLPTPGLDLDSVVVTGGEERRITITGHIPRTATGARAWLSDGDVYLSGMSVSMLTPDGRFQATGAYPEPGIPYTVHVVAVGDRALHDGTVYVDSPEAVATVAAPND</sequence>
<comment type="caution">
    <text evidence="2">The sequence shown here is derived from an EMBL/GenBank/DDBJ whole genome shotgun (WGS) entry which is preliminary data.</text>
</comment>
<proteinExistence type="predicted"/>
<organism evidence="2 3">
    <name type="scientific">Streptomyces palmae</name>
    <dbReference type="NCBI Taxonomy" id="1701085"/>
    <lineage>
        <taxon>Bacteria</taxon>
        <taxon>Bacillati</taxon>
        <taxon>Actinomycetota</taxon>
        <taxon>Actinomycetes</taxon>
        <taxon>Kitasatosporales</taxon>
        <taxon>Streptomycetaceae</taxon>
        <taxon>Streptomyces</taxon>
    </lineage>
</organism>
<dbReference type="RefSeq" id="WP_135342483.1">
    <property type="nucleotide sequence ID" value="NZ_JBHLTX010000060.1"/>
</dbReference>
<reference evidence="2 3" key="1">
    <citation type="submission" date="2019-03" db="EMBL/GenBank/DDBJ databases">
        <authorList>
            <person name="Gonzalez-Pimentel J.L."/>
        </authorList>
    </citation>
    <scope>NUCLEOTIDE SEQUENCE [LARGE SCALE GENOMIC DNA]</scope>
    <source>
        <strain evidence="2 3">JCM 31289</strain>
    </source>
</reference>
<dbReference type="OrthoDB" id="5514409at2"/>
<dbReference type="InterPro" id="IPR025351">
    <property type="entry name" value="Pvc16_N"/>
</dbReference>
<evidence type="ECO:0000313" key="3">
    <source>
        <dbReference type="Proteomes" id="UP000297948"/>
    </source>
</evidence>